<dbReference type="PANTHER" id="PTHR35004:SF6">
    <property type="entry name" value="TRANSPOSASE"/>
    <property type="match status" value="1"/>
</dbReference>
<dbReference type="InterPro" id="IPR001584">
    <property type="entry name" value="Integrase_cat-core"/>
</dbReference>
<dbReference type="AlphaFoldDB" id="A0A1H3PI23"/>
<dbReference type="OrthoDB" id="930609at2"/>
<dbReference type="Pfam" id="PF00665">
    <property type="entry name" value="rve"/>
    <property type="match status" value="1"/>
</dbReference>
<protein>
    <submittedName>
        <fullName evidence="2">Integrase core domain-containing protein</fullName>
    </submittedName>
</protein>
<dbReference type="NCBIfam" id="NF033577">
    <property type="entry name" value="transpos_IS481"/>
    <property type="match status" value="1"/>
</dbReference>
<name>A0A1H3PI23_9BACT</name>
<dbReference type="InterPro" id="IPR047656">
    <property type="entry name" value="IS481-like_transpos"/>
</dbReference>
<accession>A0A1H3PI23</accession>
<dbReference type="RefSeq" id="WP_092743985.1">
    <property type="nucleotide sequence ID" value="NZ_FNOV01000031.1"/>
</dbReference>
<organism evidence="2 3">
    <name type="scientific">Hymenobacter psychrophilus</name>
    <dbReference type="NCBI Taxonomy" id="651662"/>
    <lineage>
        <taxon>Bacteria</taxon>
        <taxon>Pseudomonadati</taxon>
        <taxon>Bacteroidota</taxon>
        <taxon>Cytophagia</taxon>
        <taxon>Cytophagales</taxon>
        <taxon>Hymenobacteraceae</taxon>
        <taxon>Hymenobacter</taxon>
    </lineage>
</organism>
<dbReference type="GO" id="GO:0015074">
    <property type="term" value="P:DNA integration"/>
    <property type="evidence" value="ECO:0007669"/>
    <property type="project" value="InterPro"/>
</dbReference>
<dbReference type="EMBL" id="FNOV01000031">
    <property type="protein sequence ID" value="SDZ00049.1"/>
    <property type="molecule type" value="Genomic_DNA"/>
</dbReference>
<proteinExistence type="predicted"/>
<evidence type="ECO:0000313" key="2">
    <source>
        <dbReference type="EMBL" id="SDZ00049.1"/>
    </source>
</evidence>
<dbReference type="Proteomes" id="UP000199249">
    <property type="component" value="Unassembled WGS sequence"/>
</dbReference>
<dbReference type="PROSITE" id="PS50994">
    <property type="entry name" value="INTEGRASE"/>
    <property type="match status" value="1"/>
</dbReference>
<dbReference type="InterPro" id="IPR036397">
    <property type="entry name" value="RNaseH_sf"/>
</dbReference>
<keyword evidence="3" id="KW-1185">Reference proteome</keyword>
<evidence type="ECO:0000313" key="3">
    <source>
        <dbReference type="Proteomes" id="UP000199249"/>
    </source>
</evidence>
<dbReference type="SUPFAM" id="SSF53098">
    <property type="entry name" value="Ribonuclease H-like"/>
    <property type="match status" value="1"/>
</dbReference>
<dbReference type="PANTHER" id="PTHR35004">
    <property type="entry name" value="TRANSPOSASE RV3428C-RELATED"/>
    <property type="match status" value="1"/>
</dbReference>
<gene>
    <name evidence="2" type="ORF">SAMN04488069_1313</name>
</gene>
<sequence>MGQVLHGSARTTSAIRAAIQRSQESLQTLAARHGINPKTVAKWRKRTTTADATMGPTPASTVPTLAQEAIVVAFRKHTLLPLDDCLYALQATIPHLSRSALHRCLQRHGISRLPLNEEGQSPPKKKFKDYPIGYLHVDFAEVHTEEGKQYLFVAIDRTSKVAFAELHPRAKRVVAAEFLRRVLDKLPYKVYKVLTDNGVQFTAQPHQLLPGGHSFDRVCREYGVEHCLTKPAHPWTNGQVERMNRTLKEATVQRFHYQTTQELHEHLQAFLLAYNHAKRLKTLRGLTPHEFVCAEWQKNSVNFTQDPTHLTLGLYT</sequence>
<dbReference type="GO" id="GO:0003676">
    <property type="term" value="F:nucleic acid binding"/>
    <property type="evidence" value="ECO:0007669"/>
    <property type="project" value="InterPro"/>
</dbReference>
<dbReference type="InterPro" id="IPR012337">
    <property type="entry name" value="RNaseH-like_sf"/>
</dbReference>
<evidence type="ECO:0000259" key="1">
    <source>
        <dbReference type="PROSITE" id="PS50994"/>
    </source>
</evidence>
<dbReference type="Gene3D" id="3.30.420.10">
    <property type="entry name" value="Ribonuclease H-like superfamily/Ribonuclease H"/>
    <property type="match status" value="1"/>
</dbReference>
<reference evidence="3" key="1">
    <citation type="submission" date="2016-10" db="EMBL/GenBank/DDBJ databases">
        <authorList>
            <person name="Varghese N."/>
            <person name="Submissions S."/>
        </authorList>
    </citation>
    <scope>NUCLEOTIDE SEQUENCE [LARGE SCALE GENOMIC DNA]</scope>
    <source>
        <strain evidence="3">CGMCC 1.8975</strain>
    </source>
</reference>
<feature type="domain" description="Integrase catalytic" evidence="1">
    <location>
        <begin position="127"/>
        <end position="296"/>
    </location>
</feature>